<dbReference type="InterPro" id="IPR043141">
    <property type="entry name" value="Ribosomal_uL10-like_sf"/>
</dbReference>
<dbReference type="SUPFAM" id="SSF160369">
    <property type="entry name" value="Ribosomal protein L10-like"/>
    <property type="match status" value="1"/>
</dbReference>
<dbReference type="EMBL" id="CP159485">
    <property type="protein sequence ID" value="XCI28870.1"/>
    <property type="molecule type" value="Genomic_DNA"/>
</dbReference>
<evidence type="ECO:0000256" key="2">
    <source>
        <dbReference type="ARBA" id="ARBA00022980"/>
    </source>
</evidence>
<keyword evidence="5" id="KW-0694">RNA-binding</keyword>
<comment type="function">
    <text evidence="5">Forms part of the ribosomal stalk, playing a central role in the interaction of the ribosome with GTP-bound translation factors.</text>
</comment>
<dbReference type="Pfam" id="PF00466">
    <property type="entry name" value="Ribosomal_L10"/>
    <property type="match status" value="1"/>
</dbReference>
<protein>
    <recommendedName>
        <fullName evidence="4 5">Large ribosomal subunit protein uL10</fullName>
    </recommendedName>
</protein>
<keyword evidence="3 5" id="KW-0687">Ribonucleoprotein</keyword>
<dbReference type="GO" id="GO:0070180">
    <property type="term" value="F:large ribosomal subunit rRNA binding"/>
    <property type="evidence" value="ECO:0007669"/>
    <property type="project" value="UniProtKB-UniRule"/>
</dbReference>
<dbReference type="Gene3D" id="3.30.70.1730">
    <property type="match status" value="1"/>
</dbReference>
<organism evidence="6">
    <name type="scientific">Proteinivorax hydrogeniformans</name>
    <dbReference type="NCBI Taxonomy" id="1826727"/>
    <lineage>
        <taxon>Bacteria</taxon>
        <taxon>Bacillati</taxon>
        <taxon>Bacillota</taxon>
        <taxon>Clostridia</taxon>
        <taxon>Eubacteriales</taxon>
        <taxon>Proteinivoracaceae</taxon>
        <taxon>Proteinivorax</taxon>
    </lineage>
</organism>
<evidence type="ECO:0000256" key="5">
    <source>
        <dbReference type="HAMAP-Rule" id="MF_00362"/>
    </source>
</evidence>
<dbReference type="InterPro" id="IPR022973">
    <property type="entry name" value="Ribosomal_uL10_bac"/>
</dbReference>
<reference evidence="6" key="1">
    <citation type="journal article" date="2018" name="Antonie Van Leeuwenhoek">
        <title>Proteinivorax hydrogeniformans sp. nov., an anaerobic, haloalkaliphilic bacterium fermenting proteinaceous compounds with high hydrogen production.</title>
        <authorList>
            <person name="Boltyanskaya Y."/>
            <person name="Detkova E."/>
            <person name="Pimenov N."/>
            <person name="Kevbrin V."/>
        </authorList>
    </citation>
    <scope>NUCLEOTIDE SEQUENCE</scope>
    <source>
        <strain evidence="6">Z-710</strain>
    </source>
</reference>
<dbReference type="AlphaFoldDB" id="A0AAU8HU20"/>
<comment type="similarity">
    <text evidence="1 5">Belongs to the universal ribosomal protein uL10 family.</text>
</comment>
<dbReference type="InterPro" id="IPR002363">
    <property type="entry name" value="Ribosomal_uL10_CS_bac"/>
</dbReference>
<dbReference type="GO" id="GO:0015934">
    <property type="term" value="C:large ribosomal subunit"/>
    <property type="evidence" value="ECO:0007669"/>
    <property type="project" value="InterPro"/>
</dbReference>
<proteinExistence type="inferred from homology"/>
<evidence type="ECO:0000256" key="1">
    <source>
        <dbReference type="ARBA" id="ARBA00008889"/>
    </source>
</evidence>
<dbReference type="Gene3D" id="6.10.250.290">
    <property type="match status" value="1"/>
</dbReference>
<dbReference type="GO" id="GO:0006412">
    <property type="term" value="P:translation"/>
    <property type="evidence" value="ECO:0007669"/>
    <property type="project" value="UniProtKB-UniRule"/>
</dbReference>
<comment type="subunit">
    <text evidence="5">Part of the ribosomal stalk of the 50S ribosomal subunit. The N-terminus interacts with L11 and the large rRNA to form the base of the stalk. The C-terminus forms an elongated spine to which L12 dimers bind in a sequential fashion forming a multimeric L10(L12)X complex.</text>
</comment>
<dbReference type="InterPro" id="IPR001790">
    <property type="entry name" value="Ribosomal_uL10"/>
</dbReference>
<evidence type="ECO:0000256" key="4">
    <source>
        <dbReference type="ARBA" id="ARBA00035202"/>
    </source>
</evidence>
<dbReference type="PANTHER" id="PTHR11560">
    <property type="entry name" value="39S RIBOSOMAL PROTEIN L10, MITOCHONDRIAL"/>
    <property type="match status" value="1"/>
</dbReference>
<dbReference type="InterPro" id="IPR047865">
    <property type="entry name" value="Ribosomal_uL10_bac_type"/>
</dbReference>
<evidence type="ECO:0000313" key="6">
    <source>
        <dbReference type="EMBL" id="XCI28870.1"/>
    </source>
</evidence>
<reference evidence="6" key="2">
    <citation type="submission" date="2024-06" db="EMBL/GenBank/DDBJ databases">
        <authorList>
            <person name="Petrova K.O."/>
            <person name="Toshchakov S.V."/>
            <person name="Boltjanskaja Y.V."/>
            <person name="Kevbrin V.V."/>
        </authorList>
    </citation>
    <scope>NUCLEOTIDE SEQUENCE</scope>
    <source>
        <strain evidence="6">Z-710</strain>
    </source>
</reference>
<accession>A0AAU8HU20</accession>
<sequence>MGVREDKVQVVEELKEKFSSAQGTIIADYRGLDVSAVTDLRAKLREAGVEYKVVKNTLAKLAVKDTSYESVKEHLQGPTAIAFSENDPVAPAKIIHEFAKENEALEIKAGILEGEVIDFNGVKALAELPSREQLLAQAVAALQSPITGFVNVMQANTRDFVNVLDAVKSKKEQEA</sequence>
<dbReference type="HAMAP" id="MF_00362">
    <property type="entry name" value="Ribosomal_uL10"/>
    <property type="match status" value="1"/>
</dbReference>
<keyword evidence="2 5" id="KW-0689">Ribosomal protein</keyword>
<gene>
    <name evidence="5 6" type="primary">rplJ</name>
    <name evidence="6" type="ORF">PRVXH_000163</name>
</gene>
<name>A0AAU8HU20_9FIRM</name>
<evidence type="ECO:0000256" key="3">
    <source>
        <dbReference type="ARBA" id="ARBA00023274"/>
    </source>
</evidence>
<dbReference type="RefSeq" id="WP_353893422.1">
    <property type="nucleotide sequence ID" value="NZ_CP159485.1"/>
</dbReference>
<dbReference type="NCBIfam" id="NF000955">
    <property type="entry name" value="PRK00099.1-1"/>
    <property type="match status" value="1"/>
</dbReference>
<dbReference type="PROSITE" id="PS01109">
    <property type="entry name" value="RIBOSOMAL_L10"/>
    <property type="match status" value="1"/>
</dbReference>
<keyword evidence="5" id="KW-0699">rRNA-binding</keyword>
<dbReference type="CDD" id="cd05797">
    <property type="entry name" value="Ribosomal_L10"/>
    <property type="match status" value="1"/>
</dbReference>
<dbReference type="GO" id="GO:0003735">
    <property type="term" value="F:structural constituent of ribosome"/>
    <property type="evidence" value="ECO:0007669"/>
    <property type="project" value="InterPro"/>
</dbReference>